<gene>
    <name evidence="3" type="ORF">BDZ31_003032</name>
</gene>
<feature type="transmembrane region" description="Helical" evidence="2">
    <location>
        <begin position="26"/>
        <end position="46"/>
    </location>
</feature>
<comment type="caution">
    <text evidence="3">The sequence shown here is derived from an EMBL/GenBank/DDBJ whole genome shotgun (WGS) entry which is preliminary data.</text>
</comment>
<feature type="region of interest" description="Disordered" evidence="1">
    <location>
        <begin position="49"/>
        <end position="83"/>
    </location>
</feature>
<keyword evidence="4" id="KW-1185">Reference proteome</keyword>
<protein>
    <recommendedName>
        <fullName evidence="5">DUF2149 domain-containing protein</fullName>
    </recommendedName>
</protein>
<name>A0A840IEL1_9ACTN</name>
<dbReference type="RefSeq" id="WP_183343168.1">
    <property type="nucleotide sequence ID" value="NZ_JACHNU010000004.1"/>
</dbReference>
<evidence type="ECO:0000313" key="3">
    <source>
        <dbReference type="EMBL" id="MBB4663437.1"/>
    </source>
</evidence>
<dbReference type="InterPro" id="IPR018676">
    <property type="entry name" value="DUF2149"/>
</dbReference>
<feature type="compositionally biased region" description="Low complexity" evidence="1">
    <location>
        <begin position="67"/>
        <end position="79"/>
    </location>
</feature>
<evidence type="ECO:0000256" key="2">
    <source>
        <dbReference type="SAM" id="Phobius"/>
    </source>
</evidence>
<dbReference type="Pfam" id="PF09919">
    <property type="entry name" value="DUF2149"/>
    <property type="match status" value="1"/>
</dbReference>
<dbReference type="AlphaFoldDB" id="A0A840IEL1"/>
<dbReference type="Proteomes" id="UP000585272">
    <property type="component" value="Unassembled WGS sequence"/>
</dbReference>
<keyword evidence="2" id="KW-0472">Membrane</keyword>
<keyword evidence="2" id="KW-1133">Transmembrane helix</keyword>
<keyword evidence="2" id="KW-0812">Transmembrane</keyword>
<accession>A0A840IEL1</accession>
<evidence type="ECO:0000313" key="4">
    <source>
        <dbReference type="Proteomes" id="UP000585272"/>
    </source>
</evidence>
<dbReference type="EMBL" id="JACHNU010000004">
    <property type="protein sequence ID" value="MBB4663437.1"/>
    <property type="molecule type" value="Genomic_DNA"/>
</dbReference>
<organism evidence="3 4">
    <name type="scientific">Conexibacter arvalis</name>
    <dbReference type="NCBI Taxonomy" id="912552"/>
    <lineage>
        <taxon>Bacteria</taxon>
        <taxon>Bacillati</taxon>
        <taxon>Actinomycetota</taxon>
        <taxon>Thermoleophilia</taxon>
        <taxon>Solirubrobacterales</taxon>
        <taxon>Conexibacteraceae</taxon>
        <taxon>Conexibacter</taxon>
    </lineage>
</organism>
<evidence type="ECO:0008006" key="5">
    <source>
        <dbReference type="Google" id="ProtNLM"/>
    </source>
</evidence>
<evidence type="ECO:0000256" key="1">
    <source>
        <dbReference type="SAM" id="MobiDB-lite"/>
    </source>
</evidence>
<proteinExistence type="predicted"/>
<reference evidence="3 4" key="1">
    <citation type="submission" date="2020-08" db="EMBL/GenBank/DDBJ databases">
        <title>Genomic Encyclopedia of Archaeal and Bacterial Type Strains, Phase II (KMG-II): from individual species to whole genera.</title>
        <authorList>
            <person name="Goeker M."/>
        </authorList>
    </citation>
    <scope>NUCLEOTIDE SEQUENCE [LARGE SCALE GENOMIC DNA]</scope>
    <source>
        <strain evidence="3 4">DSM 23288</strain>
    </source>
</reference>
<sequence>MSRIGLGRHGNLDDAAGDPLDGLVNLFDVGIVLAVAFLIAGLGLTADQRSAATGRPQTGHERQRDLPSPASAPPASGRGRAVGEVYRLSDGRLVYVERDGGP</sequence>